<name>A0ABR1JB10_9AGAR</name>
<accession>A0ABR1JB10</accession>
<evidence type="ECO:0000313" key="2">
    <source>
        <dbReference type="EMBL" id="KAK7451755.1"/>
    </source>
</evidence>
<evidence type="ECO:0000256" key="1">
    <source>
        <dbReference type="SAM" id="MobiDB-lite"/>
    </source>
</evidence>
<reference evidence="2 3" key="1">
    <citation type="submission" date="2024-01" db="EMBL/GenBank/DDBJ databases">
        <title>A draft genome for the cacao thread blight pathogen Marasmiellus scandens.</title>
        <authorList>
            <person name="Baruah I.K."/>
            <person name="Leung J."/>
            <person name="Bukari Y."/>
            <person name="Amoako-Attah I."/>
            <person name="Meinhardt L.W."/>
            <person name="Bailey B.A."/>
            <person name="Cohen S.P."/>
        </authorList>
    </citation>
    <scope>NUCLEOTIDE SEQUENCE [LARGE SCALE GENOMIC DNA]</scope>
    <source>
        <strain evidence="2 3">GH-19</strain>
    </source>
</reference>
<feature type="compositionally biased region" description="Low complexity" evidence="1">
    <location>
        <begin position="130"/>
        <end position="171"/>
    </location>
</feature>
<protein>
    <submittedName>
        <fullName evidence="2">Uncharacterized protein</fullName>
    </submittedName>
</protein>
<organism evidence="2 3">
    <name type="scientific">Marasmiellus scandens</name>
    <dbReference type="NCBI Taxonomy" id="2682957"/>
    <lineage>
        <taxon>Eukaryota</taxon>
        <taxon>Fungi</taxon>
        <taxon>Dikarya</taxon>
        <taxon>Basidiomycota</taxon>
        <taxon>Agaricomycotina</taxon>
        <taxon>Agaricomycetes</taxon>
        <taxon>Agaricomycetidae</taxon>
        <taxon>Agaricales</taxon>
        <taxon>Marasmiineae</taxon>
        <taxon>Omphalotaceae</taxon>
        <taxon>Marasmiellus</taxon>
    </lineage>
</organism>
<dbReference type="EMBL" id="JBANRG010000030">
    <property type="protein sequence ID" value="KAK7451755.1"/>
    <property type="molecule type" value="Genomic_DNA"/>
</dbReference>
<evidence type="ECO:0000313" key="3">
    <source>
        <dbReference type="Proteomes" id="UP001498398"/>
    </source>
</evidence>
<gene>
    <name evidence="2" type="ORF">VKT23_012434</name>
</gene>
<keyword evidence="3" id="KW-1185">Reference proteome</keyword>
<proteinExistence type="predicted"/>
<sequence>MVGVEPQWSRLPIFQLSSTQHQLNSMTQPGLVESGTSLAESKLSNLYMKDSDHLNKYTVKFNQYAALVHWDHTALHYFFCKGLAPCLKDELVHVVEACTLCKLRKQVSKLDNCYWQHHFECAREQKLHPSSSSTSSSFNNKSNSVNSSGGSSSSKPQSNSNYGGSNNSSNNKKPYADKLGKDGKLNQAERERRRKNNLCMFCGGNHKLDDCNKRKKAQDAYHLVCIVEGDVPFLFNK</sequence>
<comment type="caution">
    <text evidence="2">The sequence shown here is derived from an EMBL/GenBank/DDBJ whole genome shotgun (WGS) entry which is preliminary data.</text>
</comment>
<dbReference type="Proteomes" id="UP001498398">
    <property type="component" value="Unassembled WGS sequence"/>
</dbReference>
<feature type="compositionally biased region" description="Basic and acidic residues" evidence="1">
    <location>
        <begin position="174"/>
        <end position="186"/>
    </location>
</feature>
<feature type="region of interest" description="Disordered" evidence="1">
    <location>
        <begin position="126"/>
        <end position="186"/>
    </location>
</feature>